<dbReference type="GO" id="GO:0003677">
    <property type="term" value="F:DNA binding"/>
    <property type="evidence" value="ECO:0007669"/>
    <property type="project" value="UniProtKB-KW"/>
</dbReference>
<evidence type="ECO:0000256" key="1">
    <source>
        <dbReference type="ARBA" id="ARBA00009437"/>
    </source>
</evidence>
<dbReference type="InterPro" id="IPR036388">
    <property type="entry name" value="WH-like_DNA-bd_sf"/>
</dbReference>
<name>A0A1M6J2L3_9BURK</name>
<dbReference type="NCBIfam" id="TIGR03298">
    <property type="entry name" value="argP"/>
    <property type="match status" value="1"/>
</dbReference>
<dbReference type="Pfam" id="PF00126">
    <property type="entry name" value="HTH_1"/>
    <property type="match status" value="1"/>
</dbReference>
<dbReference type="Gene3D" id="1.10.10.10">
    <property type="entry name" value="Winged helix-like DNA-binding domain superfamily/Winged helix DNA-binding domain"/>
    <property type="match status" value="1"/>
</dbReference>
<dbReference type="Gene3D" id="3.40.190.290">
    <property type="match status" value="1"/>
</dbReference>
<organism evidence="6 7">
    <name type="scientific">Paraburkholderia terricola</name>
    <dbReference type="NCBI Taxonomy" id="169427"/>
    <lineage>
        <taxon>Bacteria</taxon>
        <taxon>Pseudomonadati</taxon>
        <taxon>Pseudomonadota</taxon>
        <taxon>Betaproteobacteria</taxon>
        <taxon>Burkholderiales</taxon>
        <taxon>Burkholderiaceae</taxon>
        <taxon>Paraburkholderia</taxon>
    </lineage>
</organism>
<comment type="similarity">
    <text evidence="1">Belongs to the LysR transcriptional regulatory family.</text>
</comment>
<dbReference type="PANTHER" id="PTHR30579">
    <property type="entry name" value="TRANSCRIPTIONAL REGULATOR"/>
    <property type="match status" value="1"/>
</dbReference>
<dbReference type="NCBIfam" id="NF009888">
    <property type="entry name" value="PRK13348.1"/>
    <property type="match status" value="1"/>
</dbReference>
<dbReference type="OrthoDB" id="3252676at2"/>
<sequence>MYFDRQQLETFSVVLQTGSFREAARVLNLTKSAVFQRINSLEEHVGALLLVREGVTPTPSGEMLLHHIQALKTLEADTIGRIKPDASSRTKVAIAVNADSLATWFGPVACAIAKENVSLELIVDDQDHTLAVLARGEAMGCVSTAHTAPTGFVAEPIGAMEYECVATPSFAQSNFMQGLNLRDILAVPAVLFNRKDGLHATFITQLLGFPINGYPVHYFPSPQALLFAIHSGIGYGLVPAMQVQPLIVSGDLVALAPRNKISVDLYWHHWLKAPPNAQTISDVVMRQARQALIQPPSASPAQLDGSAVDD</sequence>
<evidence type="ECO:0000256" key="4">
    <source>
        <dbReference type="ARBA" id="ARBA00023163"/>
    </source>
</evidence>
<dbReference type="InterPro" id="IPR050176">
    <property type="entry name" value="LTTR"/>
</dbReference>
<dbReference type="SUPFAM" id="SSF46785">
    <property type="entry name" value="Winged helix' DNA-binding domain"/>
    <property type="match status" value="1"/>
</dbReference>
<evidence type="ECO:0000256" key="2">
    <source>
        <dbReference type="ARBA" id="ARBA00023015"/>
    </source>
</evidence>
<keyword evidence="4" id="KW-0804">Transcription</keyword>
<dbReference type="EMBL" id="FRAB01000001">
    <property type="protein sequence ID" value="SHJ40811.1"/>
    <property type="molecule type" value="Genomic_DNA"/>
</dbReference>
<proteinExistence type="inferred from homology"/>
<dbReference type="InterPro" id="IPR000847">
    <property type="entry name" value="LysR_HTH_N"/>
</dbReference>
<dbReference type="RefSeq" id="WP_073426919.1">
    <property type="nucleotide sequence ID" value="NZ_CADFGY010000003.1"/>
</dbReference>
<protein>
    <submittedName>
        <fullName evidence="6">LysR family transcriptional regulator, chromosome initiation inhibitor</fullName>
    </submittedName>
</protein>
<dbReference type="Pfam" id="PF03466">
    <property type="entry name" value="LysR_substrate"/>
    <property type="match status" value="1"/>
</dbReference>
<dbReference type="AlphaFoldDB" id="A0A1M6J2L3"/>
<dbReference type="PANTHER" id="PTHR30579:SF2">
    <property type="entry name" value="HTH-TYPE TRANSCRIPTIONAL REGULATOR ARGP"/>
    <property type="match status" value="1"/>
</dbReference>
<dbReference type="InterPro" id="IPR005119">
    <property type="entry name" value="LysR_subst-bd"/>
</dbReference>
<dbReference type="InterPro" id="IPR036390">
    <property type="entry name" value="WH_DNA-bd_sf"/>
</dbReference>
<dbReference type="NCBIfam" id="NF002964">
    <property type="entry name" value="PRK03635.1"/>
    <property type="match status" value="1"/>
</dbReference>
<keyword evidence="3" id="KW-0238">DNA-binding</keyword>
<evidence type="ECO:0000256" key="3">
    <source>
        <dbReference type="ARBA" id="ARBA00023125"/>
    </source>
</evidence>
<evidence type="ECO:0000259" key="5">
    <source>
        <dbReference type="PROSITE" id="PS50931"/>
    </source>
</evidence>
<dbReference type="PROSITE" id="PS50931">
    <property type="entry name" value="HTH_LYSR"/>
    <property type="match status" value="1"/>
</dbReference>
<dbReference type="SUPFAM" id="SSF53850">
    <property type="entry name" value="Periplasmic binding protein-like II"/>
    <property type="match status" value="1"/>
</dbReference>
<keyword evidence="2" id="KW-0805">Transcription regulation</keyword>
<evidence type="ECO:0000313" key="7">
    <source>
        <dbReference type="Proteomes" id="UP000184395"/>
    </source>
</evidence>
<evidence type="ECO:0000313" key="6">
    <source>
        <dbReference type="EMBL" id="SHJ40811.1"/>
    </source>
</evidence>
<gene>
    <name evidence="6" type="ORF">SAMN05192548_1001345</name>
</gene>
<reference evidence="6 7" key="1">
    <citation type="submission" date="2016-11" db="EMBL/GenBank/DDBJ databases">
        <authorList>
            <person name="Jaros S."/>
            <person name="Januszkiewicz K."/>
            <person name="Wedrychowicz H."/>
        </authorList>
    </citation>
    <scope>NUCLEOTIDE SEQUENCE [LARGE SCALE GENOMIC DNA]</scope>
    <source>
        <strain evidence="6 7">LMG 20594</strain>
    </source>
</reference>
<accession>A0A1M6J2L3</accession>
<dbReference type="InterPro" id="IPR017685">
    <property type="entry name" value="ArgP"/>
</dbReference>
<dbReference type="Proteomes" id="UP000184395">
    <property type="component" value="Unassembled WGS sequence"/>
</dbReference>
<feature type="domain" description="HTH lysR-type" evidence="5">
    <location>
        <begin position="1"/>
        <end position="58"/>
    </location>
</feature>
<dbReference type="STRING" id="169427.SAMN05192548_1001345"/>
<dbReference type="GO" id="GO:0003700">
    <property type="term" value="F:DNA-binding transcription factor activity"/>
    <property type="evidence" value="ECO:0007669"/>
    <property type="project" value="InterPro"/>
</dbReference>